<evidence type="ECO:0000256" key="4">
    <source>
        <dbReference type="ARBA" id="ARBA00022475"/>
    </source>
</evidence>
<protein>
    <recommendedName>
        <fullName evidence="10">Large-conductance mechanosensitive channel</fullName>
    </recommendedName>
</protein>
<dbReference type="NCBIfam" id="TIGR00220">
    <property type="entry name" value="mscL"/>
    <property type="match status" value="1"/>
</dbReference>
<dbReference type="GO" id="GO:0005886">
    <property type="term" value="C:plasma membrane"/>
    <property type="evidence" value="ECO:0007669"/>
    <property type="project" value="UniProtKB-SubCell"/>
</dbReference>
<dbReference type="PROSITE" id="PS01327">
    <property type="entry name" value="MSCL"/>
    <property type="match status" value="1"/>
</dbReference>
<dbReference type="PANTHER" id="PTHR30266">
    <property type="entry name" value="MECHANOSENSITIVE CHANNEL MSCL"/>
    <property type="match status" value="1"/>
</dbReference>
<gene>
    <name evidence="10 11" type="primary">mscL</name>
    <name evidence="11" type="ORF">CSW14_13285</name>
</gene>
<dbReference type="AlphaFoldDB" id="A0A430VAC9"/>
<evidence type="ECO:0000256" key="5">
    <source>
        <dbReference type="ARBA" id="ARBA00022692"/>
    </source>
</evidence>
<accession>A0A430VAC9</accession>
<dbReference type="InterPro" id="IPR037673">
    <property type="entry name" value="MSC/AndL"/>
</dbReference>
<feature type="transmembrane region" description="Helical" evidence="10">
    <location>
        <begin position="12"/>
        <end position="31"/>
    </location>
</feature>
<dbReference type="Pfam" id="PF01741">
    <property type="entry name" value="MscL"/>
    <property type="match status" value="1"/>
</dbReference>
<dbReference type="EMBL" id="PEMW01000469">
    <property type="protein sequence ID" value="RTI48089.1"/>
    <property type="molecule type" value="Genomic_DNA"/>
</dbReference>
<feature type="transmembrane region" description="Helical" evidence="10">
    <location>
        <begin position="65"/>
        <end position="85"/>
    </location>
</feature>
<evidence type="ECO:0000313" key="11">
    <source>
        <dbReference type="EMBL" id="RTI48089.1"/>
    </source>
</evidence>
<comment type="caution">
    <text evidence="11">The sequence shown here is derived from an EMBL/GenBank/DDBJ whole genome shotgun (WGS) entry which is preliminary data.</text>
</comment>
<evidence type="ECO:0000256" key="8">
    <source>
        <dbReference type="ARBA" id="ARBA00023136"/>
    </source>
</evidence>
<dbReference type="PRINTS" id="PR01264">
    <property type="entry name" value="MECHCHANNEL"/>
</dbReference>
<keyword evidence="9 10" id="KW-0407">Ion channel</keyword>
<dbReference type="RefSeq" id="WP_126248906.1">
    <property type="nucleotide sequence ID" value="NZ_PEMW01000469.1"/>
</dbReference>
<dbReference type="Proteomes" id="UP000287467">
    <property type="component" value="Unassembled WGS sequence"/>
</dbReference>
<dbReference type="SUPFAM" id="SSF81330">
    <property type="entry name" value="Gated mechanosensitive channel"/>
    <property type="match status" value="1"/>
</dbReference>
<evidence type="ECO:0000256" key="3">
    <source>
        <dbReference type="ARBA" id="ARBA00022448"/>
    </source>
</evidence>
<comment type="function">
    <text evidence="10">Channel that opens in response to stretch forces in the membrane lipid bilayer. May participate in the regulation of osmotic pressure changes within the cell.</text>
</comment>
<dbReference type="Gene3D" id="1.10.1200.120">
    <property type="entry name" value="Large-conductance mechanosensitive channel, MscL, domain 1"/>
    <property type="match status" value="1"/>
</dbReference>
<organism evidence="11 12">
    <name type="scientific">Thermus scotoductus</name>
    <dbReference type="NCBI Taxonomy" id="37636"/>
    <lineage>
        <taxon>Bacteria</taxon>
        <taxon>Thermotogati</taxon>
        <taxon>Deinococcota</taxon>
        <taxon>Deinococci</taxon>
        <taxon>Thermales</taxon>
        <taxon>Thermaceae</taxon>
        <taxon>Thermus</taxon>
    </lineage>
</organism>
<comment type="subunit">
    <text evidence="10">Homopentamer.</text>
</comment>
<dbReference type="InterPro" id="IPR001185">
    <property type="entry name" value="MS_channel"/>
</dbReference>
<keyword evidence="4 10" id="KW-1003">Cell membrane</keyword>
<dbReference type="InterPro" id="IPR019823">
    <property type="entry name" value="Mechanosensitive_channel_CS"/>
</dbReference>
<proteinExistence type="inferred from homology"/>
<evidence type="ECO:0000256" key="2">
    <source>
        <dbReference type="ARBA" id="ARBA00007254"/>
    </source>
</evidence>
<keyword evidence="6 10" id="KW-1133">Transmembrane helix</keyword>
<evidence type="ECO:0000256" key="1">
    <source>
        <dbReference type="ARBA" id="ARBA00004651"/>
    </source>
</evidence>
<sequence>MLKGFRDFIMRGNVVDLAVAVVIGGAFGQVVNSLVADILTPLIGALGGAPDFSAIKLGPIALGKFINTVVNFLVVGAAIYFLIVVPMQEIEKRRKKAEETAPPPPPEPPEEVKLLREIPDLTYMRLLE</sequence>
<evidence type="ECO:0000256" key="9">
    <source>
        <dbReference type="ARBA" id="ARBA00023303"/>
    </source>
</evidence>
<keyword evidence="3 10" id="KW-0813">Transport</keyword>
<dbReference type="PANTHER" id="PTHR30266:SF2">
    <property type="entry name" value="LARGE-CONDUCTANCE MECHANOSENSITIVE CHANNEL"/>
    <property type="match status" value="1"/>
</dbReference>
<evidence type="ECO:0000256" key="7">
    <source>
        <dbReference type="ARBA" id="ARBA00023065"/>
    </source>
</evidence>
<comment type="similarity">
    <text evidence="2 10">Belongs to the MscL family.</text>
</comment>
<keyword evidence="7 10" id="KW-0406">Ion transport</keyword>
<dbReference type="GO" id="GO:0008381">
    <property type="term" value="F:mechanosensitive monoatomic ion channel activity"/>
    <property type="evidence" value="ECO:0007669"/>
    <property type="project" value="UniProtKB-UniRule"/>
</dbReference>
<reference evidence="11 12" key="1">
    <citation type="journal article" date="2019" name="Extremophiles">
        <title>Biogeography of thermophiles and predominance of Thermus scotoductus in domestic water heaters.</title>
        <authorList>
            <person name="Wilpiszeski R.L."/>
            <person name="Zhang Z."/>
            <person name="House C.H."/>
        </authorList>
    </citation>
    <scope>NUCLEOTIDE SEQUENCE [LARGE SCALE GENOMIC DNA]</scope>
    <source>
        <strain evidence="11 12">1_S1</strain>
    </source>
</reference>
<evidence type="ECO:0000256" key="10">
    <source>
        <dbReference type="HAMAP-Rule" id="MF_00115"/>
    </source>
</evidence>
<keyword evidence="8 10" id="KW-0472">Membrane</keyword>
<keyword evidence="5 10" id="KW-0812">Transmembrane</keyword>
<comment type="subcellular location">
    <subcellularLocation>
        <location evidence="1 10">Cell membrane</location>
        <topology evidence="1 10">Multi-pass membrane protein</topology>
    </subcellularLocation>
</comment>
<evidence type="ECO:0000256" key="6">
    <source>
        <dbReference type="ARBA" id="ARBA00022989"/>
    </source>
</evidence>
<dbReference type="HAMAP" id="MF_00115">
    <property type="entry name" value="MscL"/>
    <property type="match status" value="1"/>
</dbReference>
<dbReference type="InterPro" id="IPR036019">
    <property type="entry name" value="MscL_channel"/>
</dbReference>
<name>A0A430VAC9_THESC</name>
<evidence type="ECO:0000313" key="12">
    <source>
        <dbReference type="Proteomes" id="UP000287467"/>
    </source>
</evidence>